<dbReference type="Pfam" id="PF07799">
    <property type="entry name" value="DUF1643"/>
    <property type="match status" value="1"/>
</dbReference>
<evidence type="ECO:0000313" key="1">
    <source>
        <dbReference type="EMBL" id="KKK60749.1"/>
    </source>
</evidence>
<proteinExistence type="predicted"/>
<accession>A0A0F8Z2R7</accession>
<organism evidence="1">
    <name type="scientific">marine sediment metagenome</name>
    <dbReference type="NCBI Taxonomy" id="412755"/>
    <lineage>
        <taxon>unclassified sequences</taxon>
        <taxon>metagenomes</taxon>
        <taxon>ecological metagenomes</taxon>
    </lineage>
</organism>
<name>A0A0F8Z2R7_9ZZZZ</name>
<evidence type="ECO:0008006" key="2">
    <source>
        <dbReference type="Google" id="ProtNLM"/>
    </source>
</evidence>
<gene>
    <name evidence="1" type="ORF">LCGC14_3021250</name>
</gene>
<reference evidence="1" key="1">
    <citation type="journal article" date="2015" name="Nature">
        <title>Complex archaea that bridge the gap between prokaryotes and eukaryotes.</title>
        <authorList>
            <person name="Spang A."/>
            <person name="Saw J.H."/>
            <person name="Jorgensen S.L."/>
            <person name="Zaremba-Niedzwiedzka K."/>
            <person name="Martijn J."/>
            <person name="Lind A.E."/>
            <person name="van Eijk R."/>
            <person name="Schleper C."/>
            <person name="Guy L."/>
            <person name="Ettema T.J."/>
        </authorList>
    </citation>
    <scope>NUCLEOTIDE SEQUENCE</scope>
</reference>
<dbReference type="EMBL" id="LAZR01062814">
    <property type="protein sequence ID" value="KKK60749.1"/>
    <property type="molecule type" value="Genomic_DNA"/>
</dbReference>
<protein>
    <recommendedName>
        <fullName evidence="2">DUF1643 domain-containing protein</fullName>
    </recommendedName>
</protein>
<dbReference type="AlphaFoldDB" id="A0A0F8Z2R7"/>
<sequence length="166" mass="18563">MNIGEGISGALFSDENRRFRYALWRIWQPDGDKLLFIGLNPSTANDVKDDPTIRRLIRFAKSWGFGGLFAGNLFSLVTADPAVLWFSSSKEEVNGPNDIALKQMSGLSRKVMVGWGNQGIYAGTRPEEVLALIGQPVFCIKRTKEGQPFHPLYMPLSSQLVPYVRE</sequence>
<dbReference type="InterPro" id="IPR012441">
    <property type="entry name" value="DUF1643"/>
</dbReference>
<comment type="caution">
    <text evidence="1">The sequence shown here is derived from an EMBL/GenBank/DDBJ whole genome shotgun (WGS) entry which is preliminary data.</text>
</comment>